<feature type="compositionally biased region" description="Basic and acidic residues" evidence="4">
    <location>
        <begin position="60"/>
        <end position="78"/>
    </location>
</feature>
<dbReference type="SMART" id="SM01010">
    <property type="entry name" value="AMPKBI"/>
    <property type="match status" value="1"/>
</dbReference>
<dbReference type="STRING" id="5486.A0A367YN15"/>
<gene>
    <name evidence="6" type="primary">GAL83_0</name>
    <name evidence="6" type="ORF">Cantr_02644</name>
</gene>
<keyword evidence="7" id="KW-1185">Reference proteome</keyword>
<dbReference type="Pfam" id="PF04739">
    <property type="entry name" value="AMPKBI"/>
    <property type="match status" value="1"/>
</dbReference>
<dbReference type="InterPro" id="IPR013783">
    <property type="entry name" value="Ig-like_fold"/>
</dbReference>
<dbReference type="PANTHER" id="PTHR10343:SF84">
    <property type="entry name" value="5'-AMP-ACTIVATED PROTEIN KINASE SUBUNIT BETA-1"/>
    <property type="match status" value="1"/>
</dbReference>
<feature type="compositionally biased region" description="Low complexity" evidence="4">
    <location>
        <begin position="87"/>
        <end position="113"/>
    </location>
</feature>
<feature type="region of interest" description="Disordered" evidence="4">
    <location>
        <begin position="1"/>
        <end position="122"/>
    </location>
</feature>
<dbReference type="Gene3D" id="6.20.250.60">
    <property type="match status" value="1"/>
</dbReference>
<feature type="compositionally biased region" description="Basic and acidic residues" evidence="4">
    <location>
        <begin position="33"/>
        <end position="42"/>
    </location>
</feature>
<dbReference type="AlphaFoldDB" id="A0A367YN15"/>
<proteinExistence type="inferred from homology"/>
<dbReference type="GO" id="GO:0019901">
    <property type="term" value="F:protein kinase binding"/>
    <property type="evidence" value="ECO:0007669"/>
    <property type="project" value="TreeGrafter"/>
</dbReference>
<dbReference type="InterPro" id="IPR032640">
    <property type="entry name" value="AMPK1_CBM"/>
</dbReference>
<dbReference type="EMBL" id="QLNQ01000001">
    <property type="protein sequence ID" value="RCK67160.1"/>
    <property type="molecule type" value="Genomic_DNA"/>
</dbReference>
<dbReference type="GO" id="GO:0005634">
    <property type="term" value="C:nucleus"/>
    <property type="evidence" value="ECO:0007669"/>
    <property type="project" value="TreeGrafter"/>
</dbReference>
<dbReference type="GO" id="GO:0016301">
    <property type="term" value="F:kinase activity"/>
    <property type="evidence" value="ECO:0007669"/>
    <property type="project" value="UniProtKB-KW"/>
</dbReference>
<dbReference type="InterPro" id="IPR037256">
    <property type="entry name" value="ASC_dom_sf"/>
</dbReference>
<sequence length="440" mass="49439">MLNPTSPTQPNPNQDTADEINNSNKDVSMVDVSKAEGGHEGHAPPTRRKSTMILTDDIDLDRMNIDNGEPQHNDDKMNIDPSTTNLQQHQQQQQPPQQPAQQQPGAIPNAPQQQPQPPAPEAAVAVPVDIKWVQGGQKVYVTGSFTGWRKMIGLVKQPDNNFLITLGLPVGTHRFRFVVDNELRFSDFLPTATDQTGNFVNYIEITPENVQQHLLQQEGGAQQHQEPTQEQLDHNLQPGANEQQQQQQQQQQPPSGGRRLSVGGRSRSNSMWGLTNDDDDMGNGYSRYYDDESTALDAKKYNYINDIPPIFTDPKVMEQYYVAIDKQSRSNNGQQQAWLHPPQLPPHLESVILNNFNNNNENNSGALPIPNHVVLNHLATTSIKHNTLAVASIVRYKRKYLTQVLYAPLQPTTPPPQPQDEQQQQQQQPPPPQQQQQQQV</sequence>
<dbReference type="CDD" id="cd02859">
    <property type="entry name" value="E_set_AMPKbeta_like_N"/>
    <property type="match status" value="1"/>
</dbReference>
<dbReference type="Pfam" id="PF16561">
    <property type="entry name" value="AMPK1_CBM"/>
    <property type="match status" value="1"/>
</dbReference>
<feature type="domain" description="Association with the SNF1 complex (ASC)" evidence="5">
    <location>
        <begin position="296"/>
        <end position="409"/>
    </location>
</feature>
<dbReference type="OrthoDB" id="531008at2759"/>
<reference evidence="6 7" key="1">
    <citation type="submission" date="2018-06" db="EMBL/GenBank/DDBJ databases">
        <title>Whole genome sequencing of Candida tropicalis (genome annotated by CSBL at Korea University).</title>
        <authorList>
            <person name="Ahn J."/>
        </authorList>
    </citation>
    <scope>NUCLEOTIDE SEQUENCE [LARGE SCALE GENOMIC DNA]</scope>
    <source>
        <strain evidence="6 7">ATCC 20962</strain>
    </source>
</reference>
<dbReference type="InterPro" id="IPR006828">
    <property type="entry name" value="ASC_dom"/>
</dbReference>
<evidence type="ECO:0000256" key="2">
    <source>
        <dbReference type="ARBA" id="ARBA00010926"/>
    </source>
</evidence>
<evidence type="ECO:0000256" key="4">
    <source>
        <dbReference type="SAM" id="MobiDB-lite"/>
    </source>
</evidence>
<dbReference type="InterPro" id="IPR050827">
    <property type="entry name" value="CRP1_MDG1_kinase"/>
</dbReference>
<evidence type="ECO:0000313" key="7">
    <source>
        <dbReference type="Proteomes" id="UP000253472"/>
    </source>
</evidence>
<keyword evidence="3" id="KW-0963">Cytoplasm</keyword>
<evidence type="ECO:0000259" key="5">
    <source>
        <dbReference type="SMART" id="SM01010"/>
    </source>
</evidence>
<dbReference type="GO" id="GO:0001403">
    <property type="term" value="P:invasive growth in response to glucose limitation"/>
    <property type="evidence" value="ECO:0007669"/>
    <property type="project" value="UniProtKB-ARBA"/>
</dbReference>
<dbReference type="SUPFAM" id="SSF81296">
    <property type="entry name" value="E set domains"/>
    <property type="match status" value="1"/>
</dbReference>
<dbReference type="FunFam" id="2.60.40.10:FF:000562">
    <property type="entry name" value="Snf1 kinase complex beta-subunit Gal83"/>
    <property type="match status" value="1"/>
</dbReference>
<dbReference type="GO" id="GO:0007165">
    <property type="term" value="P:signal transduction"/>
    <property type="evidence" value="ECO:0007669"/>
    <property type="project" value="UniProtKB-ARBA"/>
</dbReference>
<keyword evidence="6" id="KW-0418">Kinase</keyword>
<comment type="caution">
    <text evidence="6">The sequence shown here is derived from an EMBL/GenBank/DDBJ whole genome shotgun (WGS) entry which is preliminary data.</text>
</comment>
<comment type="similarity">
    <text evidence="2">Belongs to the 5'-AMP-activated protein kinase beta subunit family.</text>
</comment>
<keyword evidence="6" id="KW-0808">Transferase</keyword>
<dbReference type="SUPFAM" id="SSF160219">
    <property type="entry name" value="AMPKBI-like"/>
    <property type="match status" value="1"/>
</dbReference>
<feature type="region of interest" description="Disordered" evidence="4">
    <location>
        <begin position="408"/>
        <end position="440"/>
    </location>
</feature>
<feature type="compositionally biased region" description="Low complexity" evidence="4">
    <location>
        <begin position="243"/>
        <end position="268"/>
    </location>
</feature>
<dbReference type="InterPro" id="IPR014756">
    <property type="entry name" value="Ig_E-set"/>
</dbReference>
<dbReference type="Gene3D" id="2.60.40.10">
    <property type="entry name" value="Immunoglobulins"/>
    <property type="match status" value="1"/>
</dbReference>
<dbReference type="GO" id="GO:0005737">
    <property type="term" value="C:cytoplasm"/>
    <property type="evidence" value="ECO:0007669"/>
    <property type="project" value="UniProtKB-SubCell"/>
</dbReference>
<name>A0A367YN15_9ASCO</name>
<evidence type="ECO:0000313" key="6">
    <source>
        <dbReference type="EMBL" id="RCK67160.1"/>
    </source>
</evidence>
<feature type="compositionally biased region" description="Low complexity" evidence="4">
    <location>
        <begin position="1"/>
        <end position="14"/>
    </location>
</feature>
<evidence type="ECO:0000256" key="1">
    <source>
        <dbReference type="ARBA" id="ARBA00004496"/>
    </source>
</evidence>
<dbReference type="Proteomes" id="UP000253472">
    <property type="component" value="Unassembled WGS sequence"/>
</dbReference>
<accession>A0A367YN15</accession>
<comment type="subcellular location">
    <subcellularLocation>
        <location evidence="1">Cytoplasm</location>
    </subcellularLocation>
</comment>
<evidence type="ECO:0000256" key="3">
    <source>
        <dbReference type="ARBA" id="ARBA00022490"/>
    </source>
</evidence>
<dbReference type="GO" id="GO:0140767">
    <property type="term" value="F:enzyme-substrate adaptor activity"/>
    <property type="evidence" value="ECO:0007669"/>
    <property type="project" value="UniProtKB-ARBA"/>
</dbReference>
<dbReference type="GO" id="GO:0031588">
    <property type="term" value="C:nucleotide-activated protein kinase complex"/>
    <property type="evidence" value="ECO:0007669"/>
    <property type="project" value="TreeGrafter"/>
</dbReference>
<organism evidence="6 7">
    <name type="scientific">Candida viswanathii</name>
    <dbReference type="NCBI Taxonomy" id="5486"/>
    <lineage>
        <taxon>Eukaryota</taxon>
        <taxon>Fungi</taxon>
        <taxon>Dikarya</taxon>
        <taxon>Ascomycota</taxon>
        <taxon>Saccharomycotina</taxon>
        <taxon>Pichiomycetes</taxon>
        <taxon>Debaryomycetaceae</taxon>
        <taxon>Candida/Lodderomyces clade</taxon>
        <taxon>Candida</taxon>
    </lineage>
</organism>
<protein>
    <submittedName>
        <fullName evidence="6">SNF1 protein kinase subunit beta-3</fullName>
    </submittedName>
</protein>
<feature type="region of interest" description="Disordered" evidence="4">
    <location>
        <begin position="239"/>
        <end position="283"/>
    </location>
</feature>
<dbReference type="PANTHER" id="PTHR10343">
    <property type="entry name" value="5'-AMP-ACTIVATED PROTEIN KINASE , BETA SUBUNIT"/>
    <property type="match status" value="1"/>
</dbReference>